<dbReference type="Gene3D" id="3.40.50.720">
    <property type="entry name" value="NAD(P)-binding Rossmann-like Domain"/>
    <property type="match status" value="1"/>
</dbReference>
<dbReference type="Pfam" id="PF03807">
    <property type="entry name" value="F420_oxidored"/>
    <property type="match status" value="1"/>
</dbReference>
<evidence type="ECO:0000313" key="3">
    <source>
        <dbReference type="EMBL" id="NMG77727.1"/>
    </source>
</evidence>
<dbReference type="RefSeq" id="WP_169262832.1">
    <property type="nucleotide sequence ID" value="NZ_WTVQ01000108.1"/>
</dbReference>
<dbReference type="InterPro" id="IPR028939">
    <property type="entry name" value="P5C_Rdtase_cat_N"/>
</dbReference>
<comment type="caution">
    <text evidence="3">The sequence shown here is derived from an EMBL/GenBank/DDBJ whole genome shotgun (WGS) entry which is preliminary data.</text>
</comment>
<dbReference type="PANTHER" id="PTHR14239:SF10">
    <property type="entry name" value="REDUCTASE"/>
    <property type="match status" value="1"/>
</dbReference>
<sequence length="227" mass="23363">MEIGIIGSGPIGRTLAGHLMALGNHVSIANSRGPASLAGVATETGATAATVEQASRARDVVIIAIPEKAVPQLPLGFLVATSAVVVDTGNYYPSRDGRISEIDGGLAESAWVARVLGRPVVKAFNNIVAPSLATRAVQAGSPGRICLAVAGDEIPAKEIILRLIDAIGFDAIDAGTLAESWRQQPGAPAYCRDLGTEGLKAALADANPALIDTYRAQADEVARPYFA</sequence>
<dbReference type="PANTHER" id="PTHR14239">
    <property type="entry name" value="DUDULIN-RELATED"/>
    <property type="match status" value="1"/>
</dbReference>
<organism evidence="3 4">
    <name type="scientific">Aromatoleum diolicum</name>
    <dbReference type="NCBI Taxonomy" id="75796"/>
    <lineage>
        <taxon>Bacteria</taxon>
        <taxon>Pseudomonadati</taxon>
        <taxon>Pseudomonadota</taxon>
        <taxon>Betaproteobacteria</taxon>
        <taxon>Rhodocyclales</taxon>
        <taxon>Rhodocyclaceae</taxon>
        <taxon>Aromatoleum</taxon>
    </lineage>
</organism>
<evidence type="ECO:0000256" key="1">
    <source>
        <dbReference type="ARBA" id="ARBA00023002"/>
    </source>
</evidence>
<dbReference type="SUPFAM" id="SSF51735">
    <property type="entry name" value="NAD(P)-binding Rossmann-fold domains"/>
    <property type="match status" value="1"/>
</dbReference>
<evidence type="ECO:0000259" key="2">
    <source>
        <dbReference type="Pfam" id="PF03807"/>
    </source>
</evidence>
<dbReference type="Proteomes" id="UP000648984">
    <property type="component" value="Unassembled WGS sequence"/>
</dbReference>
<protein>
    <submittedName>
        <fullName evidence="3">NADP oxidoreductase</fullName>
    </submittedName>
</protein>
<accession>A0ABX1QJ86</accession>
<reference evidence="3 4" key="1">
    <citation type="submission" date="2019-12" db="EMBL/GenBank/DDBJ databases">
        <title>Comparative genomics gives insights into the taxonomy of the Azoarcus-Aromatoleum group and reveals separate origins of nif in the plant-associated Azoarcus and non-plant-associated Aromatoleum sub-groups.</title>
        <authorList>
            <person name="Lafos M."/>
            <person name="Maluk M."/>
            <person name="Batista M."/>
            <person name="Junghare M."/>
            <person name="Carmona M."/>
            <person name="Faoro H."/>
            <person name="Cruz L.M."/>
            <person name="Battistoni F."/>
            <person name="De Souza E."/>
            <person name="Pedrosa F."/>
            <person name="Chen W.-M."/>
            <person name="Poole P.S."/>
            <person name="Dixon R.A."/>
            <person name="James E.K."/>
        </authorList>
    </citation>
    <scope>NUCLEOTIDE SEQUENCE [LARGE SCALE GENOMIC DNA]</scope>
    <source>
        <strain evidence="3 4">22Lin</strain>
    </source>
</reference>
<feature type="domain" description="Pyrroline-5-carboxylate reductase catalytic N-terminal" evidence="2">
    <location>
        <begin position="3"/>
        <end position="90"/>
    </location>
</feature>
<evidence type="ECO:0000313" key="4">
    <source>
        <dbReference type="Proteomes" id="UP000648984"/>
    </source>
</evidence>
<name>A0ABX1QJ86_9RHOO</name>
<keyword evidence="4" id="KW-1185">Reference proteome</keyword>
<proteinExistence type="predicted"/>
<dbReference type="EMBL" id="WTVQ01000108">
    <property type="protein sequence ID" value="NMG77727.1"/>
    <property type="molecule type" value="Genomic_DNA"/>
</dbReference>
<dbReference type="InterPro" id="IPR051267">
    <property type="entry name" value="STEAP_metalloreductase"/>
</dbReference>
<keyword evidence="1" id="KW-0560">Oxidoreductase</keyword>
<dbReference type="InterPro" id="IPR036291">
    <property type="entry name" value="NAD(P)-bd_dom_sf"/>
</dbReference>
<gene>
    <name evidence="3" type="ORF">GPA25_23555</name>
</gene>